<evidence type="ECO:0000313" key="6">
    <source>
        <dbReference type="Proteomes" id="UP001141259"/>
    </source>
</evidence>
<dbReference type="Pfam" id="PF01047">
    <property type="entry name" value="MarR"/>
    <property type="match status" value="1"/>
</dbReference>
<dbReference type="PROSITE" id="PS50995">
    <property type="entry name" value="HTH_MARR_2"/>
    <property type="match status" value="1"/>
</dbReference>
<keyword evidence="3" id="KW-0804">Transcription</keyword>
<dbReference type="InterPro" id="IPR000835">
    <property type="entry name" value="HTH_MarR-typ"/>
</dbReference>
<dbReference type="AlphaFoldDB" id="A0A9X2VMC9"/>
<dbReference type="CDD" id="cd00090">
    <property type="entry name" value="HTH_ARSR"/>
    <property type="match status" value="1"/>
</dbReference>
<evidence type="ECO:0000256" key="2">
    <source>
        <dbReference type="ARBA" id="ARBA00023125"/>
    </source>
</evidence>
<name>A0A9X2VMC9_9PSEU</name>
<evidence type="ECO:0000259" key="4">
    <source>
        <dbReference type="PROSITE" id="PS50995"/>
    </source>
</evidence>
<dbReference type="GO" id="GO:0003677">
    <property type="term" value="F:DNA binding"/>
    <property type="evidence" value="ECO:0007669"/>
    <property type="project" value="UniProtKB-KW"/>
</dbReference>
<evidence type="ECO:0000256" key="1">
    <source>
        <dbReference type="ARBA" id="ARBA00023015"/>
    </source>
</evidence>
<protein>
    <submittedName>
        <fullName evidence="5">MarR family transcriptional regulator</fullName>
    </submittedName>
</protein>
<comment type="caution">
    <text evidence="5">The sequence shown here is derived from an EMBL/GenBank/DDBJ whole genome shotgun (WGS) entry which is preliminary data.</text>
</comment>
<evidence type="ECO:0000313" key="5">
    <source>
        <dbReference type="EMBL" id="MCS7479157.1"/>
    </source>
</evidence>
<accession>A0A9X2VMC9</accession>
<dbReference type="GO" id="GO:0003700">
    <property type="term" value="F:DNA-binding transcription factor activity"/>
    <property type="evidence" value="ECO:0007669"/>
    <property type="project" value="InterPro"/>
</dbReference>
<dbReference type="Gene3D" id="1.10.10.10">
    <property type="entry name" value="Winged helix-like DNA-binding domain superfamily/Winged helix DNA-binding domain"/>
    <property type="match status" value="1"/>
</dbReference>
<dbReference type="PANTHER" id="PTHR42756:SF1">
    <property type="entry name" value="TRANSCRIPTIONAL REPRESSOR OF EMRAB OPERON"/>
    <property type="match status" value="1"/>
</dbReference>
<keyword evidence="6" id="KW-1185">Reference proteome</keyword>
<feature type="domain" description="HTH marR-type" evidence="4">
    <location>
        <begin position="8"/>
        <end position="142"/>
    </location>
</feature>
<dbReference type="SUPFAM" id="SSF46785">
    <property type="entry name" value="Winged helix' DNA-binding domain"/>
    <property type="match status" value="1"/>
</dbReference>
<keyword evidence="1" id="KW-0805">Transcription regulation</keyword>
<keyword evidence="2" id="KW-0238">DNA-binding</keyword>
<dbReference type="RefSeq" id="WP_259624663.1">
    <property type="nucleotide sequence ID" value="NZ_JANYMP010000009.1"/>
</dbReference>
<dbReference type="EMBL" id="JANYMP010000009">
    <property type="protein sequence ID" value="MCS7479157.1"/>
    <property type="molecule type" value="Genomic_DNA"/>
</dbReference>
<reference evidence="5" key="1">
    <citation type="submission" date="2022-08" db="EMBL/GenBank/DDBJ databases">
        <authorList>
            <person name="Tistechok S."/>
            <person name="Samborskyy M."/>
            <person name="Roman I."/>
        </authorList>
    </citation>
    <scope>NUCLEOTIDE SEQUENCE</scope>
    <source>
        <strain evidence="5">DSM 103496</strain>
    </source>
</reference>
<dbReference type="InterPro" id="IPR036390">
    <property type="entry name" value="WH_DNA-bd_sf"/>
</dbReference>
<gene>
    <name evidence="5" type="ORF">NZH93_20035</name>
</gene>
<evidence type="ECO:0000256" key="3">
    <source>
        <dbReference type="ARBA" id="ARBA00023163"/>
    </source>
</evidence>
<organism evidence="5 6">
    <name type="scientific">Umezawaea endophytica</name>
    <dbReference type="NCBI Taxonomy" id="1654476"/>
    <lineage>
        <taxon>Bacteria</taxon>
        <taxon>Bacillati</taxon>
        <taxon>Actinomycetota</taxon>
        <taxon>Actinomycetes</taxon>
        <taxon>Pseudonocardiales</taxon>
        <taxon>Pseudonocardiaceae</taxon>
        <taxon>Umezawaea</taxon>
    </lineage>
</organism>
<dbReference type="PRINTS" id="PR00598">
    <property type="entry name" value="HTHMARR"/>
</dbReference>
<proteinExistence type="predicted"/>
<dbReference type="Proteomes" id="UP001141259">
    <property type="component" value="Unassembled WGS sequence"/>
</dbReference>
<dbReference type="InterPro" id="IPR011991">
    <property type="entry name" value="ArsR-like_HTH"/>
</dbReference>
<dbReference type="InterPro" id="IPR036388">
    <property type="entry name" value="WH-like_DNA-bd_sf"/>
</dbReference>
<dbReference type="PANTHER" id="PTHR42756">
    <property type="entry name" value="TRANSCRIPTIONAL REGULATOR, MARR"/>
    <property type="match status" value="1"/>
</dbReference>
<dbReference type="SMART" id="SM00347">
    <property type="entry name" value="HTH_MARR"/>
    <property type="match status" value="1"/>
</dbReference>
<sequence>MAQRQRLEDRVIEAITLLTRASNTYFEDLAASFSEHLGRGTIQPLMVLHRDGPQRVSALAVSLGLDRTTVTRHLDELAQRGLIDRQPDERDRRALVVSLTPMAADHLNAMRTKNRQRIRRVFADWTPQEREMFGEMLIRFARRGAEEFRD</sequence>